<dbReference type="GO" id="GO:0005524">
    <property type="term" value="F:ATP binding"/>
    <property type="evidence" value="ECO:0007669"/>
    <property type="project" value="UniProtKB-KW"/>
</dbReference>
<dbReference type="SMART" id="SM00382">
    <property type="entry name" value="AAA"/>
    <property type="match status" value="2"/>
</dbReference>
<dbReference type="Gene3D" id="3.40.50.300">
    <property type="entry name" value="P-loop containing nucleotide triphosphate hydrolases"/>
    <property type="match status" value="2"/>
</dbReference>
<evidence type="ECO:0000313" key="11">
    <source>
        <dbReference type="Proteomes" id="UP000050872"/>
    </source>
</evidence>
<accession>A0A0R1QR72</accession>
<dbReference type="PROSITE" id="PS50893">
    <property type="entry name" value="ABC_TRANSPORTER_2"/>
    <property type="match status" value="2"/>
</dbReference>
<feature type="domain" description="ABC transporter" evidence="9">
    <location>
        <begin position="267"/>
        <end position="492"/>
    </location>
</feature>
<dbReference type="AlphaFoldDB" id="A0A0R1QR72"/>
<dbReference type="GO" id="GO:0016887">
    <property type="term" value="F:ATP hydrolysis activity"/>
    <property type="evidence" value="ECO:0007669"/>
    <property type="project" value="InterPro"/>
</dbReference>
<organism evidence="10 11">
    <name type="scientific">Companilactobacillus mindensis DSM 14500</name>
    <dbReference type="NCBI Taxonomy" id="1423770"/>
    <lineage>
        <taxon>Bacteria</taxon>
        <taxon>Bacillati</taxon>
        <taxon>Bacillota</taxon>
        <taxon>Bacilli</taxon>
        <taxon>Lactobacillales</taxon>
        <taxon>Lactobacillaceae</taxon>
        <taxon>Companilactobacillus</taxon>
    </lineage>
</organism>
<proteinExistence type="inferred from homology"/>
<evidence type="ECO:0000259" key="9">
    <source>
        <dbReference type="PROSITE" id="PS50893"/>
    </source>
</evidence>
<keyword evidence="8" id="KW-0472">Membrane</keyword>
<reference evidence="10 11" key="1">
    <citation type="journal article" date="2015" name="Genome Announc.">
        <title>Expanding the biotechnology potential of lactobacilli through comparative genomics of 213 strains and associated genera.</title>
        <authorList>
            <person name="Sun Z."/>
            <person name="Harris H.M."/>
            <person name="McCann A."/>
            <person name="Guo C."/>
            <person name="Argimon S."/>
            <person name="Zhang W."/>
            <person name="Yang X."/>
            <person name="Jeffery I.B."/>
            <person name="Cooney J.C."/>
            <person name="Kagawa T.F."/>
            <person name="Liu W."/>
            <person name="Song Y."/>
            <person name="Salvetti E."/>
            <person name="Wrobel A."/>
            <person name="Rasinkangas P."/>
            <person name="Parkhill J."/>
            <person name="Rea M.C."/>
            <person name="O'Sullivan O."/>
            <person name="Ritari J."/>
            <person name="Douillard F.P."/>
            <person name="Paul Ross R."/>
            <person name="Yang R."/>
            <person name="Briner A.E."/>
            <person name="Felis G.E."/>
            <person name="de Vos W.M."/>
            <person name="Barrangou R."/>
            <person name="Klaenhammer T.R."/>
            <person name="Caufield P.W."/>
            <person name="Cui Y."/>
            <person name="Zhang H."/>
            <person name="O'Toole P.W."/>
        </authorList>
    </citation>
    <scope>NUCLEOTIDE SEQUENCE [LARGE SCALE GENOMIC DNA]</scope>
    <source>
        <strain evidence="10 11">DSM 14500</strain>
    </source>
</reference>
<dbReference type="InterPro" id="IPR003439">
    <property type="entry name" value="ABC_transporter-like_ATP-bd"/>
</dbReference>
<name>A0A0R1QR72_9LACO</name>
<feature type="domain" description="ABC transporter" evidence="9">
    <location>
        <begin position="1"/>
        <end position="214"/>
    </location>
</feature>
<evidence type="ECO:0000256" key="4">
    <source>
        <dbReference type="ARBA" id="ARBA00022475"/>
    </source>
</evidence>
<dbReference type="InterPro" id="IPR017871">
    <property type="entry name" value="ABC_transporter-like_CS"/>
</dbReference>
<evidence type="ECO:0000256" key="7">
    <source>
        <dbReference type="ARBA" id="ARBA00022967"/>
    </source>
</evidence>
<evidence type="ECO:0000256" key="1">
    <source>
        <dbReference type="ARBA" id="ARBA00004202"/>
    </source>
</evidence>
<comment type="similarity">
    <text evidence="2">Belongs to the ABC transporter superfamily.</text>
</comment>
<comment type="caution">
    <text evidence="10">The sequence shown here is derived from an EMBL/GenBank/DDBJ whole genome shotgun (WGS) entry which is preliminary data.</text>
</comment>
<evidence type="ECO:0000256" key="8">
    <source>
        <dbReference type="ARBA" id="ARBA00023136"/>
    </source>
</evidence>
<protein>
    <submittedName>
        <fullName evidence="10">ABC transporter</fullName>
    </submittedName>
</protein>
<dbReference type="PATRIC" id="fig|1423770.3.peg.2091"/>
<dbReference type="CDD" id="cd03225">
    <property type="entry name" value="ABC_cobalt_CbiO_domain1"/>
    <property type="match status" value="2"/>
</dbReference>
<comment type="subcellular location">
    <subcellularLocation>
        <location evidence="1">Cell membrane</location>
        <topology evidence="1">Peripheral membrane protein</topology>
    </subcellularLocation>
</comment>
<keyword evidence="4" id="KW-1003">Cell membrane</keyword>
<keyword evidence="6" id="KW-0067">ATP-binding</keyword>
<dbReference type="EMBL" id="AZEZ01000034">
    <property type="protein sequence ID" value="KRL44725.1"/>
    <property type="molecule type" value="Genomic_DNA"/>
</dbReference>
<evidence type="ECO:0000256" key="6">
    <source>
        <dbReference type="ARBA" id="ARBA00022840"/>
    </source>
</evidence>
<dbReference type="GO" id="GO:0043190">
    <property type="term" value="C:ATP-binding cassette (ABC) transporter complex"/>
    <property type="evidence" value="ECO:0007669"/>
    <property type="project" value="TreeGrafter"/>
</dbReference>
<keyword evidence="3" id="KW-0813">Transport</keyword>
<evidence type="ECO:0000256" key="5">
    <source>
        <dbReference type="ARBA" id="ARBA00022741"/>
    </source>
</evidence>
<dbReference type="GO" id="GO:0042626">
    <property type="term" value="F:ATPase-coupled transmembrane transporter activity"/>
    <property type="evidence" value="ECO:0007669"/>
    <property type="project" value="TreeGrafter"/>
</dbReference>
<sequence length="512" mass="58009">MKHLNFVLERGDFVTLIGATGSGKSTFLKQFLPRLATGKVISGEIETELSQNTTNFAYVSQFVDNQIIMETPRDELKFVLDNRGCSENELQLRISEIASFLNIVDFLDVKVNNLSGGQKQLINLASALVLKPQVLLLDEPTAQLDPIASEKLLQVVHKVNEEFSLTIVLVEHELEQVVKFSNRLVVMEHGRIILDQPIDAGLREIFQMNSYQNYLTQVDRLALELKLAEHEALPLSNKTLNQFVRPVSNKLQIRKSIKEASNKTVVFQADKVNFRFDFNGDKILNNISLKLQAGQSYCVVGPNGTGKTTLLKVLTQQLSAQSGKLLFEGKKLKTEFYQRVFVLPQNPATLFVKDTVREELNYQLDIYQSQTQLTDILEEFSLSGLEETNPYDLSGGQQEFLALALGFIKQPKLLFLDEPTKGLDPNKRIELGQKLQAFQENGGTIFANSHDLLFAVNYFDQVAMMFSGKLSEFADPREFFSNKFFYTTEINKALRDIFPTALTWKDIQRNES</sequence>
<dbReference type="PANTHER" id="PTHR43553">
    <property type="entry name" value="HEAVY METAL TRANSPORTER"/>
    <property type="match status" value="1"/>
</dbReference>
<evidence type="ECO:0000313" key="10">
    <source>
        <dbReference type="EMBL" id="KRL44725.1"/>
    </source>
</evidence>
<dbReference type="InterPro" id="IPR027417">
    <property type="entry name" value="P-loop_NTPase"/>
</dbReference>
<dbReference type="PROSITE" id="PS00211">
    <property type="entry name" value="ABC_TRANSPORTER_1"/>
    <property type="match status" value="1"/>
</dbReference>
<dbReference type="STRING" id="1423770.FD29_GL002037"/>
<keyword evidence="5" id="KW-0547">Nucleotide-binding</keyword>
<keyword evidence="7" id="KW-1278">Translocase</keyword>
<dbReference type="Proteomes" id="UP000050872">
    <property type="component" value="Unassembled WGS sequence"/>
</dbReference>
<evidence type="ECO:0000256" key="3">
    <source>
        <dbReference type="ARBA" id="ARBA00022448"/>
    </source>
</evidence>
<evidence type="ECO:0000256" key="2">
    <source>
        <dbReference type="ARBA" id="ARBA00005417"/>
    </source>
</evidence>
<dbReference type="Pfam" id="PF00005">
    <property type="entry name" value="ABC_tran"/>
    <property type="match status" value="2"/>
</dbReference>
<dbReference type="SUPFAM" id="SSF52540">
    <property type="entry name" value="P-loop containing nucleoside triphosphate hydrolases"/>
    <property type="match status" value="2"/>
</dbReference>
<dbReference type="InterPro" id="IPR015856">
    <property type="entry name" value="ABC_transpr_CbiO/EcfA_su"/>
</dbReference>
<dbReference type="InterPro" id="IPR003593">
    <property type="entry name" value="AAA+_ATPase"/>
</dbReference>
<keyword evidence="11" id="KW-1185">Reference proteome</keyword>
<gene>
    <name evidence="10" type="ORF">FD29_GL002037</name>
</gene>
<dbReference type="InterPro" id="IPR050095">
    <property type="entry name" value="ECF_ABC_transporter_ATP-bd"/>
</dbReference>